<dbReference type="Proteomes" id="UP000242146">
    <property type="component" value="Unassembled WGS sequence"/>
</dbReference>
<keyword evidence="4" id="KW-1185">Reference proteome</keyword>
<evidence type="ECO:0000256" key="2">
    <source>
        <dbReference type="ARBA" id="ARBA00022737"/>
    </source>
</evidence>
<evidence type="ECO:0000256" key="1">
    <source>
        <dbReference type="ARBA" id="ARBA00022441"/>
    </source>
</evidence>
<comment type="caution">
    <text evidence="3">The sequence shown here is derived from an EMBL/GenBank/DDBJ whole genome shotgun (WGS) entry which is preliminary data.</text>
</comment>
<keyword evidence="1" id="KW-0880">Kelch repeat</keyword>
<evidence type="ECO:0000313" key="4">
    <source>
        <dbReference type="Proteomes" id="UP000242146"/>
    </source>
</evidence>
<sequence>MMSGAGSGNTYTQSSLKNVTSWYDTSSNTWGTYTQSTIPITWDGGSGQIIPFNVTPLFNQLQGVSVATIVHNGSTTWTTAPQLSGGLRLDNANYINDAVTSSYPIFTANDSNWNQIMVAGSNHPNAQPRSFRAQAVRSENDRIWFFGGMQYNISTNGMPYTGQDVASDAVTFSSFPYMDNAAGYFNISYNSASNIPSTRYWHSATLLPGKGQILIFGGVYSGKACPDFAYLFDTNTLKWTQPNVVGASAQARYGHSAVMVGKNLLYIMFGADVSGNLLNRVDILNTTSWTFLDAGVNNSQSNGGSSGGGVPGGSSGMSVGTIAGIAVGVVVGVSKQPTKINYGHLMPFFLFQYLGWFAYRCQCRLHLYPTSTKRRNSGGTCFVPATRPPT</sequence>
<gene>
    <name evidence="3" type="ORF">DM01DRAFT_1169846</name>
</gene>
<dbReference type="InterPro" id="IPR015915">
    <property type="entry name" value="Kelch-typ_b-propeller"/>
</dbReference>
<dbReference type="Pfam" id="PF24681">
    <property type="entry name" value="Kelch_KLHDC2_KLHL20_DRC7"/>
    <property type="match status" value="1"/>
</dbReference>
<evidence type="ECO:0000313" key="3">
    <source>
        <dbReference type="EMBL" id="ORX45691.1"/>
    </source>
</evidence>
<protein>
    <recommendedName>
        <fullName evidence="5">Galactose oxidase</fullName>
    </recommendedName>
</protein>
<proteinExistence type="predicted"/>
<accession>A0A1X2G5M2</accession>
<organism evidence="3 4">
    <name type="scientific">Hesseltinella vesiculosa</name>
    <dbReference type="NCBI Taxonomy" id="101127"/>
    <lineage>
        <taxon>Eukaryota</taxon>
        <taxon>Fungi</taxon>
        <taxon>Fungi incertae sedis</taxon>
        <taxon>Mucoromycota</taxon>
        <taxon>Mucoromycotina</taxon>
        <taxon>Mucoromycetes</taxon>
        <taxon>Mucorales</taxon>
        <taxon>Cunninghamellaceae</taxon>
        <taxon>Hesseltinella</taxon>
    </lineage>
</organism>
<dbReference type="PANTHER" id="PTHR46093:SF18">
    <property type="entry name" value="FIBRONECTIN TYPE-III DOMAIN-CONTAINING PROTEIN"/>
    <property type="match status" value="1"/>
</dbReference>
<dbReference type="EMBL" id="MCGT01000041">
    <property type="protein sequence ID" value="ORX45691.1"/>
    <property type="molecule type" value="Genomic_DNA"/>
</dbReference>
<keyword evidence="2" id="KW-0677">Repeat</keyword>
<dbReference type="Gene3D" id="2.120.10.80">
    <property type="entry name" value="Kelch-type beta propeller"/>
    <property type="match status" value="1"/>
</dbReference>
<dbReference type="SUPFAM" id="SSF117281">
    <property type="entry name" value="Kelch motif"/>
    <property type="match status" value="1"/>
</dbReference>
<dbReference type="PANTHER" id="PTHR46093">
    <property type="entry name" value="ACYL-COA-BINDING DOMAIN-CONTAINING PROTEIN 5"/>
    <property type="match status" value="1"/>
</dbReference>
<dbReference type="AlphaFoldDB" id="A0A1X2G5M2"/>
<reference evidence="3 4" key="1">
    <citation type="submission" date="2016-07" db="EMBL/GenBank/DDBJ databases">
        <title>Pervasive Adenine N6-methylation of Active Genes in Fungi.</title>
        <authorList>
            <consortium name="DOE Joint Genome Institute"/>
            <person name="Mondo S.J."/>
            <person name="Dannebaum R.O."/>
            <person name="Kuo R.C."/>
            <person name="Labutti K."/>
            <person name="Haridas S."/>
            <person name="Kuo A."/>
            <person name="Salamov A."/>
            <person name="Ahrendt S.R."/>
            <person name="Lipzen A."/>
            <person name="Sullivan W."/>
            <person name="Andreopoulos W.B."/>
            <person name="Clum A."/>
            <person name="Lindquist E."/>
            <person name="Daum C."/>
            <person name="Ramamoorthy G.K."/>
            <person name="Gryganskyi A."/>
            <person name="Culley D."/>
            <person name="Magnuson J.K."/>
            <person name="James T.Y."/>
            <person name="O'Malley M.A."/>
            <person name="Stajich J.E."/>
            <person name="Spatafora J.W."/>
            <person name="Visel A."/>
            <person name="Grigoriev I.V."/>
        </authorList>
    </citation>
    <scope>NUCLEOTIDE SEQUENCE [LARGE SCALE GENOMIC DNA]</scope>
    <source>
        <strain evidence="3 4">NRRL 3301</strain>
    </source>
</reference>
<dbReference type="STRING" id="101127.A0A1X2G5M2"/>
<dbReference type="OrthoDB" id="10251809at2759"/>
<evidence type="ECO:0008006" key="5">
    <source>
        <dbReference type="Google" id="ProtNLM"/>
    </source>
</evidence>
<name>A0A1X2G5M2_9FUNG</name>